<feature type="transmembrane region" description="Helical" evidence="5">
    <location>
        <begin position="39"/>
        <end position="59"/>
    </location>
</feature>
<dbReference type="EMBL" id="ML993988">
    <property type="protein sequence ID" value="KAF2201155.1"/>
    <property type="molecule type" value="Genomic_DNA"/>
</dbReference>
<evidence type="ECO:0000256" key="5">
    <source>
        <dbReference type="SAM" id="Phobius"/>
    </source>
</evidence>
<accession>A0A9P4MYR9</accession>
<dbReference type="Proteomes" id="UP000799536">
    <property type="component" value="Unassembled WGS sequence"/>
</dbReference>
<evidence type="ECO:0000256" key="3">
    <source>
        <dbReference type="ARBA" id="ARBA00023128"/>
    </source>
</evidence>
<keyword evidence="7" id="KW-1185">Reference proteome</keyword>
<comment type="subcellular location">
    <subcellularLocation>
        <location evidence="1">Mitochondrion inner membrane</location>
    </subcellularLocation>
</comment>
<keyword evidence="2" id="KW-0999">Mitochondrion inner membrane</keyword>
<name>A0A9P4MYR9_9PLEO</name>
<protein>
    <submittedName>
        <fullName evidence="6">Uncharacterized protein</fullName>
    </submittedName>
</protein>
<evidence type="ECO:0000313" key="6">
    <source>
        <dbReference type="EMBL" id="KAF2201155.1"/>
    </source>
</evidence>
<dbReference type="InterPro" id="IPR039297">
    <property type="entry name" value="COX7a"/>
</dbReference>
<evidence type="ECO:0000256" key="1">
    <source>
        <dbReference type="ARBA" id="ARBA00004273"/>
    </source>
</evidence>
<organism evidence="6 7">
    <name type="scientific">Delitschia confertaspora ATCC 74209</name>
    <dbReference type="NCBI Taxonomy" id="1513339"/>
    <lineage>
        <taxon>Eukaryota</taxon>
        <taxon>Fungi</taxon>
        <taxon>Dikarya</taxon>
        <taxon>Ascomycota</taxon>
        <taxon>Pezizomycotina</taxon>
        <taxon>Dothideomycetes</taxon>
        <taxon>Pleosporomycetidae</taxon>
        <taxon>Pleosporales</taxon>
        <taxon>Delitschiaceae</taxon>
        <taxon>Delitschia</taxon>
    </lineage>
</organism>
<dbReference type="AlphaFoldDB" id="A0A9P4MYR9"/>
<reference evidence="6" key="1">
    <citation type="journal article" date="2020" name="Stud. Mycol.">
        <title>101 Dothideomycetes genomes: a test case for predicting lifestyles and emergence of pathogens.</title>
        <authorList>
            <person name="Haridas S."/>
            <person name="Albert R."/>
            <person name="Binder M."/>
            <person name="Bloem J."/>
            <person name="Labutti K."/>
            <person name="Salamov A."/>
            <person name="Andreopoulos B."/>
            <person name="Baker S."/>
            <person name="Barry K."/>
            <person name="Bills G."/>
            <person name="Bluhm B."/>
            <person name="Cannon C."/>
            <person name="Castanera R."/>
            <person name="Culley D."/>
            <person name="Daum C."/>
            <person name="Ezra D."/>
            <person name="Gonzalez J."/>
            <person name="Henrissat B."/>
            <person name="Kuo A."/>
            <person name="Liang C."/>
            <person name="Lipzen A."/>
            <person name="Lutzoni F."/>
            <person name="Magnuson J."/>
            <person name="Mondo S."/>
            <person name="Nolan M."/>
            <person name="Ohm R."/>
            <person name="Pangilinan J."/>
            <person name="Park H.-J."/>
            <person name="Ramirez L."/>
            <person name="Alfaro M."/>
            <person name="Sun H."/>
            <person name="Tritt A."/>
            <person name="Yoshinaga Y."/>
            <person name="Zwiers L.-H."/>
            <person name="Turgeon B."/>
            <person name="Goodwin S."/>
            <person name="Spatafora J."/>
            <person name="Crous P."/>
            <person name="Grigoriev I."/>
        </authorList>
    </citation>
    <scope>NUCLEOTIDE SEQUENCE</scope>
    <source>
        <strain evidence="6">ATCC 74209</strain>
    </source>
</reference>
<evidence type="ECO:0000256" key="4">
    <source>
        <dbReference type="ARBA" id="ARBA00023136"/>
    </source>
</evidence>
<keyword evidence="5" id="KW-1133">Transmembrane helix</keyword>
<keyword evidence="5" id="KW-0812">Transmembrane</keyword>
<dbReference type="Pfam" id="PF02238">
    <property type="entry name" value="COX7a"/>
    <property type="match status" value="1"/>
</dbReference>
<proteinExistence type="predicted"/>
<keyword evidence="4 5" id="KW-0472">Membrane</keyword>
<keyword evidence="3" id="KW-0496">Mitochondrion</keyword>
<sequence>MAGFLNRQNNVPHYQKLHQTHDGLRTWQKARGRWMVPPFQYLLFGTFGCSMYMMVRMLLGHKTWFSKN</sequence>
<dbReference type="GO" id="GO:0005743">
    <property type="term" value="C:mitochondrial inner membrane"/>
    <property type="evidence" value="ECO:0007669"/>
    <property type="project" value="UniProtKB-SubCell"/>
</dbReference>
<evidence type="ECO:0000256" key="2">
    <source>
        <dbReference type="ARBA" id="ARBA00022792"/>
    </source>
</evidence>
<evidence type="ECO:0000313" key="7">
    <source>
        <dbReference type="Proteomes" id="UP000799536"/>
    </source>
</evidence>
<gene>
    <name evidence="6" type="ORF">GQ43DRAFT_480940</name>
</gene>
<dbReference type="OrthoDB" id="5511599at2759"/>
<comment type="caution">
    <text evidence="6">The sequence shown here is derived from an EMBL/GenBank/DDBJ whole genome shotgun (WGS) entry which is preliminary data.</text>
</comment>